<reference evidence="2" key="2">
    <citation type="submission" date="2004-02" db="EMBL/GenBank/DDBJ databases">
        <authorList>
            <consortium name="Genoscope"/>
            <consortium name="Whitehead Institute Centre for Genome Research"/>
        </authorList>
    </citation>
    <scope>NUCLEOTIDE SEQUENCE</scope>
</reference>
<organism evidence="2">
    <name type="scientific">Tetraodon nigroviridis</name>
    <name type="common">Spotted green pufferfish</name>
    <name type="synonym">Chelonodon nigroviridis</name>
    <dbReference type="NCBI Taxonomy" id="99883"/>
    <lineage>
        <taxon>Eukaryota</taxon>
        <taxon>Metazoa</taxon>
        <taxon>Chordata</taxon>
        <taxon>Craniata</taxon>
        <taxon>Vertebrata</taxon>
        <taxon>Euteleostomi</taxon>
        <taxon>Actinopterygii</taxon>
        <taxon>Neopterygii</taxon>
        <taxon>Teleostei</taxon>
        <taxon>Neoteleostei</taxon>
        <taxon>Acanthomorphata</taxon>
        <taxon>Eupercaria</taxon>
        <taxon>Tetraodontiformes</taxon>
        <taxon>Tetradontoidea</taxon>
        <taxon>Tetraodontidae</taxon>
        <taxon>Tetraodon</taxon>
    </lineage>
</organism>
<feature type="compositionally biased region" description="Polar residues" evidence="1">
    <location>
        <begin position="219"/>
        <end position="231"/>
    </location>
</feature>
<proteinExistence type="predicted"/>
<feature type="compositionally biased region" description="Basic residues" evidence="1">
    <location>
        <begin position="197"/>
        <end position="211"/>
    </location>
</feature>
<evidence type="ECO:0000313" key="2">
    <source>
        <dbReference type="EMBL" id="CAG02226.1"/>
    </source>
</evidence>
<feature type="region of interest" description="Disordered" evidence="1">
    <location>
        <begin position="57"/>
        <end position="78"/>
    </location>
</feature>
<dbReference type="AlphaFoldDB" id="Q4SAV6"/>
<evidence type="ECO:0000256" key="1">
    <source>
        <dbReference type="SAM" id="MobiDB-lite"/>
    </source>
</evidence>
<sequence>MVIEPGHNGEDCDGDSRQHSEGPDRSPERRRMGVRNLRATNNLEKVRFYRPEWRHKRSQTVVSRSPENSLKTRTGRSLGQRTVWRVQSPTGDMPAFLLMEDLPQTLPVQSPAQHGNHGHREHHVKGEYSSSLRLIHSNELFIDRTCHVRVQSDQSGQHRGDSVSGLQDTPAAFRPQKRRSPADICVFSPSTLLRQGRSSKSKHVFVKRNKPRHAENFGKQINQSPEHTWPD</sequence>
<accession>Q4SAV6</accession>
<feature type="compositionally biased region" description="Basic and acidic residues" evidence="1">
    <location>
        <begin position="7"/>
        <end position="31"/>
    </location>
</feature>
<dbReference type="EMBL" id="CAAE01014679">
    <property type="protein sequence ID" value="CAG02226.1"/>
    <property type="molecule type" value="Genomic_DNA"/>
</dbReference>
<feature type="compositionally biased region" description="Polar residues" evidence="1">
    <location>
        <begin position="59"/>
        <end position="78"/>
    </location>
</feature>
<dbReference type="KEGG" id="tng:GSTEN00021245G001"/>
<name>Q4SAV6_TETNG</name>
<feature type="region of interest" description="Disordered" evidence="1">
    <location>
        <begin position="152"/>
        <end position="180"/>
    </location>
</feature>
<comment type="caution">
    <text evidence="2">The sequence shown here is derived from an EMBL/GenBank/DDBJ whole genome shotgun (WGS) entry which is preliminary data.</text>
</comment>
<gene>
    <name evidence="2" type="ORF">GSTENG00021245001</name>
</gene>
<feature type="region of interest" description="Disordered" evidence="1">
    <location>
        <begin position="1"/>
        <end position="38"/>
    </location>
</feature>
<protein>
    <submittedName>
        <fullName evidence="2">(spotted green pufferfish) hypothetical protein</fullName>
    </submittedName>
</protein>
<feature type="region of interest" description="Disordered" evidence="1">
    <location>
        <begin position="196"/>
        <end position="231"/>
    </location>
</feature>
<reference evidence="2" key="1">
    <citation type="journal article" date="2004" name="Nature">
        <title>Genome duplication in the teleost fish Tetraodon nigroviridis reveals the early vertebrate proto-karyotype.</title>
        <authorList>
            <person name="Jaillon O."/>
            <person name="Aury J.-M."/>
            <person name="Brunet F."/>
            <person name="Petit J.-L."/>
            <person name="Stange-Thomann N."/>
            <person name="Mauceli E."/>
            <person name="Bouneau L."/>
            <person name="Fischer C."/>
            <person name="Ozouf-Costaz C."/>
            <person name="Bernot A."/>
            <person name="Nicaud S."/>
            <person name="Jaffe D."/>
            <person name="Fisher S."/>
            <person name="Lutfalla G."/>
            <person name="Dossat C."/>
            <person name="Segurens B."/>
            <person name="Dasilva C."/>
            <person name="Salanoubat M."/>
            <person name="Levy M."/>
            <person name="Boudet N."/>
            <person name="Castellano S."/>
            <person name="Anthouard V."/>
            <person name="Jubin C."/>
            <person name="Castelli V."/>
            <person name="Katinka M."/>
            <person name="Vacherie B."/>
            <person name="Biemont C."/>
            <person name="Skalli Z."/>
            <person name="Cattolico L."/>
            <person name="Poulain J."/>
            <person name="De Berardinis V."/>
            <person name="Cruaud C."/>
            <person name="Duprat S."/>
            <person name="Brottier P."/>
            <person name="Coutanceau J.-P."/>
            <person name="Gouzy J."/>
            <person name="Parra G."/>
            <person name="Lardier G."/>
            <person name="Chapple C."/>
            <person name="McKernan K.J."/>
            <person name="McEwan P."/>
            <person name="Bosak S."/>
            <person name="Kellis M."/>
            <person name="Volff J.-N."/>
            <person name="Guigo R."/>
            <person name="Zody M.C."/>
            <person name="Mesirov J."/>
            <person name="Lindblad-Toh K."/>
            <person name="Birren B."/>
            <person name="Nusbaum C."/>
            <person name="Kahn D."/>
            <person name="Robinson-Rechavi M."/>
            <person name="Laudet V."/>
            <person name="Schachter V."/>
            <person name="Quetier F."/>
            <person name="Saurin W."/>
            <person name="Scarpelli C."/>
            <person name="Wincker P."/>
            <person name="Lander E.S."/>
            <person name="Weissenbach J."/>
            <person name="Roest Crollius H."/>
        </authorList>
    </citation>
    <scope>NUCLEOTIDE SEQUENCE [LARGE SCALE GENOMIC DNA]</scope>
</reference>